<keyword evidence="4 7" id="KW-0573">Peptidoglycan synthesis</keyword>
<dbReference type="PANTHER" id="PTHR30582">
    <property type="entry name" value="L,D-TRANSPEPTIDASE"/>
    <property type="match status" value="1"/>
</dbReference>
<dbReference type="GO" id="GO:0008360">
    <property type="term" value="P:regulation of cell shape"/>
    <property type="evidence" value="ECO:0007669"/>
    <property type="project" value="UniProtKB-UniRule"/>
</dbReference>
<dbReference type="Proteomes" id="UP001230933">
    <property type="component" value="Chromosome"/>
</dbReference>
<feature type="chain" id="PRO_5044541321" evidence="8">
    <location>
        <begin position="24"/>
        <end position="412"/>
    </location>
</feature>
<dbReference type="GO" id="GO:0071972">
    <property type="term" value="F:peptidoglycan L,D-transpeptidase activity"/>
    <property type="evidence" value="ECO:0007669"/>
    <property type="project" value="TreeGrafter"/>
</dbReference>
<keyword evidence="14" id="KW-1185">Reference proteome</keyword>
<keyword evidence="6 7" id="KW-0961">Cell wall biogenesis/degradation</keyword>
<dbReference type="OMA" id="TVWAQGH"/>
<reference evidence="11 14" key="2">
    <citation type="submission" date="2020-12" db="EMBL/GenBank/DDBJ databases">
        <title>Draft genome sequence of furan degrading bacterial strain FUR100.</title>
        <authorList>
            <person name="Woiski C."/>
        </authorList>
    </citation>
    <scope>NUCLEOTIDE SEQUENCE [LARGE SCALE GENOMIC DNA]</scope>
    <source>
        <strain evidence="11 14">FUR100</strain>
    </source>
</reference>
<accession>A0A0C3A6K6</accession>
<evidence type="ECO:0000256" key="3">
    <source>
        <dbReference type="ARBA" id="ARBA00022960"/>
    </source>
</evidence>
<name>A0A0C3A6K6_RHOER</name>
<dbReference type="GO" id="GO:0071555">
    <property type="term" value="P:cell wall organization"/>
    <property type="evidence" value="ECO:0007669"/>
    <property type="project" value="UniProtKB-UniRule"/>
</dbReference>
<dbReference type="PROSITE" id="PS51257">
    <property type="entry name" value="PROKAR_LIPOPROTEIN"/>
    <property type="match status" value="1"/>
</dbReference>
<dbReference type="EMBL" id="CP124545">
    <property type="protein sequence ID" value="WGV47484.1"/>
    <property type="molecule type" value="Genomic_DNA"/>
</dbReference>
<keyword evidence="5" id="KW-0012">Acyltransferase</keyword>
<dbReference type="Gene3D" id="2.60.40.3710">
    <property type="match status" value="1"/>
</dbReference>
<feature type="active site" description="Proton donor/acceptor" evidence="7">
    <location>
        <position position="341"/>
    </location>
</feature>
<evidence type="ECO:0000256" key="5">
    <source>
        <dbReference type="ARBA" id="ARBA00023315"/>
    </source>
</evidence>
<feature type="signal peptide" evidence="8">
    <location>
        <begin position="1"/>
        <end position="23"/>
    </location>
</feature>
<dbReference type="GO" id="GO:0005576">
    <property type="term" value="C:extracellular region"/>
    <property type="evidence" value="ECO:0007669"/>
    <property type="project" value="TreeGrafter"/>
</dbReference>
<dbReference type="InterPro" id="IPR041280">
    <property type="entry name" value="Big_10"/>
</dbReference>
<reference evidence="12" key="3">
    <citation type="submission" date="2023-08" db="EMBL/GenBank/DDBJ databases">
        <title>Isolation and Characterization of Rhodococcus erythropolis MGMM8.</title>
        <authorList>
            <person name="Diabankana R.G.C."/>
            <person name="Afordoanyi D.M."/>
            <person name="Validov S.Z."/>
        </authorList>
    </citation>
    <scope>NUCLEOTIDE SEQUENCE</scope>
    <source>
        <strain evidence="12">MGMM8</strain>
    </source>
</reference>
<organism evidence="10 13">
    <name type="scientific">Rhodococcus erythropolis</name>
    <name type="common">Arthrobacter picolinophilus</name>
    <dbReference type="NCBI Taxonomy" id="1833"/>
    <lineage>
        <taxon>Bacteria</taxon>
        <taxon>Bacillati</taxon>
        <taxon>Actinomycetota</taxon>
        <taxon>Actinomycetes</taxon>
        <taxon>Mycobacteriales</taxon>
        <taxon>Nocardiaceae</taxon>
        <taxon>Rhodococcus</taxon>
        <taxon>Rhodococcus erythropolis group</taxon>
    </lineage>
</organism>
<proteinExistence type="predicted"/>
<dbReference type="KEGG" id="reb:XU06_17445"/>
<keyword evidence="8" id="KW-0732">Signal</keyword>
<dbReference type="GeneID" id="57486355"/>
<reference evidence="10 13" key="1">
    <citation type="journal article" date="2017" name="Poromechanics V (2013)">
        <title>Genomic Characterization of the Arsenic-Tolerant Actinobacterium, &lt;i&gt;Rhodococcus erythropolis&lt;/i&gt; S43.</title>
        <authorList>
            <person name="Retamal-Morales G."/>
            <person name="Mehnert M."/>
            <person name="Schwabe R."/>
            <person name="Tischler D."/>
            <person name="Schloemann M."/>
            <person name="Levican G.J."/>
        </authorList>
    </citation>
    <scope>NUCLEOTIDE SEQUENCE [LARGE SCALE GENOMIC DNA]</scope>
    <source>
        <strain evidence="10 13">S43</strain>
    </source>
</reference>
<dbReference type="Gene3D" id="2.60.40.3780">
    <property type="match status" value="1"/>
</dbReference>
<gene>
    <name evidence="10" type="ORF">BS297_13800</name>
    <name evidence="11" type="ORF">I3517_01475</name>
    <name evidence="12" type="ORF">QIE55_18155</name>
</gene>
<dbReference type="RefSeq" id="WP_020908192.1">
    <property type="nucleotide sequence ID" value="NZ_CP011295.1"/>
</dbReference>
<dbReference type="GO" id="GO:0018104">
    <property type="term" value="P:peptidoglycan-protein cross-linking"/>
    <property type="evidence" value="ECO:0007669"/>
    <property type="project" value="TreeGrafter"/>
</dbReference>
<dbReference type="InterPro" id="IPR005490">
    <property type="entry name" value="LD_TPept_cat_dom"/>
</dbReference>
<evidence type="ECO:0000256" key="1">
    <source>
        <dbReference type="ARBA" id="ARBA00004752"/>
    </source>
</evidence>
<dbReference type="AlphaFoldDB" id="A0A0C3A6K6"/>
<feature type="active site" description="Nucleophile" evidence="7">
    <location>
        <position position="359"/>
    </location>
</feature>
<dbReference type="CDD" id="cd16913">
    <property type="entry name" value="YkuD_like"/>
    <property type="match status" value="1"/>
</dbReference>
<dbReference type="InterPro" id="IPR050979">
    <property type="entry name" value="LD-transpeptidase"/>
</dbReference>
<dbReference type="UniPathway" id="UPA00219"/>
<dbReference type="InterPro" id="IPR038063">
    <property type="entry name" value="Transpep_catalytic_dom"/>
</dbReference>
<evidence type="ECO:0000259" key="9">
    <source>
        <dbReference type="PROSITE" id="PS52029"/>
    </source>
</evidence>
<dbReference type="Pfam" id="PF03734">
    <property type="entry name" value="YkuD"/>
    <property type="match status" value="1"/>
</dbReference>
<keyword evidence="2" id="KW-0808">Transferase</keyword>
<dbReference type="PROSITE" id="PS52029">
    <property type="entry name" value="LD_TPASE"/>
    <property type="match status" value="1"/>
</dbReference>
<evidence type="ECO:0000256" key="6">
    <source>
        <dbReference type="ARBA" id="ARBA00023316"/>
    </source>
</evidence>
<dbReference type="CDD" id="cd13432">
    <property type="entry name" value="LDT_IgD_like_2"/>
    <property type="match status" value="1"/>
</dbReference>
<evidence type="ECO:0000256" key="8">
    <source>
        <dbReference type="SAM" id="SignalP"/>
    </source>
</evidence>
<sequence>MLSRAHMRIAGAVCAAAAMMLVAGCTVSTGDNPGSSGNAVTTTPTSEALVTVTPADGGTPVSPLDPIEVQVAKGTLTTVALTNPEGKEVAGITTPDKTSWKPSEPLGYGKTYKLVVDAVDANGVATTKNTTLTTVAPSNQTRAYINTTGGASISDGGTYGVGTVVAVHFDELIGDKAAAEKSLVVTTNPPVQGSWYWVDGQNVHWRPQNYYAPGTTVSVNANIYGKQLGNGLYGQQDDTVSFKIGDSHVSVADDNTKMVTVYENGQVIKEMPTSMGMGGTETIGGTTLSFWTQPGTYTVMDKANPVIMDSSTYGLPINSRLGYKESINWATRISTDGIYLHELESTVWAQGNTDTSHGCLNLSAANAKWFFDFSQPGDVVEIKNTGGAPLEVWQNGDWTLSWADWAAGSALA</sequence>
<feature type="domain" description="L,D-TPase catalytic" evidence="9">
    <location>
        <begin position="248"/>
        <end position="383"/>
    </location>
</feature>
<dbReference type="EMBL" id="MRBO01000403">
    <property type="protein sequence ID" value="KAB2584755.1"/>
    <property type="molecule type" value="Genomic_DNA"/>
</dbReference>
<dbReference type="GO" id="GO:0016746">
    <property type="term" value="F:acyltransferase activity"/>
    <property type="evidence" value="ECO:0007669"/>
    <property type="project" value="UniProtKB-KW"/>
</dbReference>
<dbReference type="SUPFAM" id="SSF141523">
    <property type="entry name" value="L,D-transpeptidase catalytic domain-like"/>
    <property type="match status" value="1"/>
</dbReference>
<dbReference type="Proteomes" id="UP000627573">
    <property type="component" value="Unassembled WGS sequence"/>
</dbReference>
<evidence type="ECO:0000313" key="10">
    <source>
        <dbReference type="EMBL" id="KAB2584755.1"/>
    </source>
</evidence>
<dbReference type="Gene3D" id="2.40.440.10">
    <property type="entry name" value="L,D-transpeptidase catalytic domain-like"/>
    <property type="match status" value="1"/>
</dbReference>
<protein>
    <submittedName>
        <fullName evidence="12">Ig-like domain-containing protein</fullName>
    </submittedName>
    <submittedName>
        <fullName evidence="11">L,D-transpeptidase family protein</fullName>
    </submittedName>
</protein>
<evidence type="ECO:0000256" key="7">
    <source>
        <dbReference type="PROSITE-ProRule" id="PRU01373"/>
    </source>
</evidence>
<evidence type="ECO:0000256" key="4">
    <source>
        <dbReference type="ARBA" id="ARBA00022984"/>
    </source>
</evidence>
<evidence type="ECO:0000313" key="11">
    <source>
        <dbReference type="EMBL" id="MBH5141286.1"/>
    </source>
</evidence>
<evidence type="ECO:0000256" key="2">
    <source>
        <dbReference type="ARBA" id="ARBA00022679"/>
    </source>
</evidence>
<dbReference type="Proteomes" id="UP000325576">
    <property type="component" value="Unassembled WGS sequence"/>
</dbReference>
<comment type="pathway">
    <text evidence="1 7">Cell wall biogenesis; peptidoglycan biosynthesis.</text>
</comment>
<evidence type="ECO:0000313" key="13">
    <source>
        <dbReference type="Proteomes" id="UP000325576"/>
    </source>
</evidence>
<dbReference type="PANTHER" id="PTHR30582:SF2">
    <property type="entry name" value="L,D-TRANSPEPTIDASE YCIB-RELATED"/>
    <property type="match status" value="1"/>
</dbReference>
<evidence type="ECO:0000313" key="14">
    <source>
        <dbReference type="Proteomes" id="UP000627573"/>
    </source>
</evidence>
<evidence type="ECO:0000313" key="12">
    <source>
        <dbReference type="EMBL" id="WGV47484.1"/>
    </source>
</evidence>
<dbReference type="Pfam" id="PF17964">
    <property type="entry name" value="Big_10"/>
    <property type="match status" value="1"/>
</dbReference>
<dbReference type="EMBL" id="JAECSB010000012">
    <property type="protein sequence ID" value="MBH5141286.1"/>
    <property type="molecule type" value="Genomic_DNA"/>
</dbReference>
<keyword evidence="3 7" id="KW-0133">Cell shape</keyword>